<comment type="caution">
    <text evidence="1">The sequence shown here is derived from an EMBL/GenBank/DDBJ whole genome shotgun (WGS) entry which is preliminary data.</text>
</comment>
<protein>
    <submittedName>
        <fullName evidence="1">Uncharacterized protein</fullName>
    </submittedName>
</protein>
<accession>A0A5S5BX18</accession>
<dbReference type="EMBL" id="VNHU01000011">
    <property type="protein sequence ID" value="TYP70868.1"/>
    <property type="molecule type" value="Genomic_DNA"/>
</dbReference>
<organism evidence="1 2">
    <name type="scientific">Aquimarina intermedia</name>
    <dbReference type="NCBI Taxonomy" id="350814"/>
    <lineage>
        <taxon>Bacteria</taxon>
        <taxon>Pseudomonadati</taxon>
        <taxon>Bacteroidota</taxon>
        <taxon>Flavobacteriia</taxon>
        <taxon>Flavobacteriales</taxon>
        <taxon>Flavobacteriaceae</taxon>
        <taxon>Aquimarina</taxon>
    </lineage>
</organism>
<reference evidence="1 2" key="1">
    <citation type="submission" date="2019-07" db="EMBL/GenBank/DDBJ databases">
        <title>Genomic Encyclopedia of Archaeal and Bacterial Type Strains, Phase II (KMG-II): from individual species to whole genera.</title>
        <authorList>
            <person name="Goeker M."/>
        </authorList>
    </citation>
    <scope>NUCLEOTIDE SEQUENCE [LARGE SCALE GENOMIC DNA]</scope>
    <source>
        <strain evidence="1 2">DSM 17527</strain>
    </source>
</reference>
<dbReference type="AlphaFoldDB" id="A0A5S5BX18"/>
<evidence type="ECO:0000313" key="2">
    <source>
        <dbReference type="Proteomes" id="UP000324376"/>
    </source>
</evidence>
<evidence type="ECO:0000313" key="1">
    <source>
        <dbReference type="EMBL" id="TYP70868.1"/>
    </source>
</evidence>
<name>A0A5S5BX18_9FLAO</name>
<dbReference type="Proteomes" id="UP000324376">
    <property type="component" value="Unassembled WGS sequence"/>
</dbReference>
<proteinExistence type="predicted"/>
<dbReference type="RefSeq" id="WP_148783574.1">
    <property type="nucleotide sequence ID" value="NZ_VNHU01000011.1"/>
</dbReference>
<gene>
    <name evidence="1" type="ORF">BD809_11136</name>
</gene>
<keyword evidence="2" id="KW-1185">Reference proteome</keyword>
<sequence>MQDKLTSSKRRVTLLSQVVLDSEQMIEKIDSLISSAYTPEYVFTDLTRERTLLAIETMKIKNRIALSN</sequence>